<evidence type="ECO:0000313" key="2">
    <source>
        <dbReference type="Proteomes" id="UP000693981"/>
    </source>
</evidence>
<proteinExistence type="predicted"/>
<name>A0A8T1VHG4_9STRA</name>
<dbReference type="AlphaFoldDB" id="A0A8T1VHG4"/>
<protein>
    <submittedName>
        <fullName evidence="1">Uncharacterized protein</fullName>
    </submittedName>
</protein>
<evidence type="ECO:0000313" key="1">
    <source>
        <dbReference type="EMBL" id="KAG7379599.1"/>
    </source>
</evidence>
<dbReference type="Proteomes" id="UP000693981">
    <property type="component" value="Unassembled WGS sequence"/>
</dbReference>
<keyword evidence="2" id="KW-1185">Reference proteome</keyword>
<accession>A0A8T1VHG4</accession>
<dbReference type="EMBL" id="JAGDFL010000934">
    <property type="protein sequence ID" value="KAG7379599.1"/>
    <property type="molecule type" value="Genomic_DNA"/>
</dbReference>
<dbReference type="OrthoDB" id="420076at2759"/>
<gene>
    <name evidence="1" type="ORF">PHYBOEH_011870</name>
</gene>
<comment type="caution">
    <text evidence="1">The sequence shown here is derived from an EMBL/GenBank/DDBJ whole genome shotgun (WGS) entry which is preliminary data.</text>
</comment>
<reference evidence="1" key="1">
    <citation type="submission" date="2021-02" db="EMBL/GenBank/DDBJ databases">
        <authorList>
            <person name="Palmer J.M."/>
        </authorList>
    </citation>
    <scope>NUCLEOTIDE SEQUENCE</scope>
    <source>
        <strain evidence="1">SCRP23</strain>
    </source>
</reference>
<organism evidence="1 2">
    <name type="scientific">Phytophthora boehmeriae</name>
    <dbReference type="NCBI Taxonomy" id="109152"/>
    <lineage>
        <taxon>Eukaryota</taxon>
        <taxon>Sar</taxon>
        <taxon>Stramenopiles</taxon>
        <taxon>Oomycota</taxon>
        <taxon>Peronosporomycetes</taxon>
        <taxon>Peronosporales</taxon>
        <taxon>Peronosporaceae</taxon>
        <taxon>Phytophthora</taxon>
    </lineage>
</organism>
<sequence>MQNLELPPHHPPTSYVHRLELSGHCNISIDSSENSLDLSNLLSDAEALHQLVDDLFRQFEALHVDQIVALQVVKSQSRGDKNKDKASVGNQSVSVAPEAYKATHPYTCAIAGAIAAAKQLGELQYAVAILKELM</sequence>